<evidence type="ECO:0000313" key="4">
    <source>
        <dbReference type="EMBL" id="BBH22615.1"/>
    </source>
</evidence>
<dbReference type="EMBL" id="AP019308">
    <property type="protein sequence ID" value="BBH22615.1"/>
    <property type="molecule type" value="Genomic_DNA"/>
</dbReference>
<keyword evidence="5" id="KW-1185">Reference proteome</keyword>
<dbReference type="PROSITE" id="PS51206">
    <property type="entry name" value="SF3_HELICASE_1"/>
    <property type="match status" value="1"/>
</dbReference>
<accession>A0A3G9J2N4</accession>
<dbReference type="InterPro" id="IPR006500">
    <property type="entry name" value="Helicase_put_C_phage/plasmid"/>
</dbReference>
<proteinExistence type="predicted"/>
<dbReference type="InterPro" id="IPR027417">
    <property type="entry name" value="P-loop_NTPase"/>
</dbReference>
<dbReference type="PANTHER" id="PTHR35372">
    <property type="entry name" value="ATP BINDING PROTEIN-RELATED"/>
    <property type="match status" value="1"/>
</dbReference>
<organism evidence="4 5">
    <name type="scientific">Paenibacillus baekrokdamisoli</name>
    <dbReference type="NCBI Taxonomy" id="1712516"/>
    <lineage>
        <taxon>Bacteria</taxon>
        <taxon>Bacillati</taxon>
        <taxon>Bacillota</taxon>
        <taxon>Bacilli</taxon>
        <taxon>Bacillales</taxon>
        <taxon>Paenibacillaceae</taxon>
        <taxon>Paenibacillus</taxon>
    </lineage>
</organism>
<dbReference type="PANTHER" id="PTHR35372:SF2">
    <property type="entry name" value="SF3 HELICASE DOMAIN-CONTAINING PROTEIN"/>
    <property type="match status" value="1"/>
</dbReference>
<dbReference type="OrthoDB" id="9763644at2"/>
<keyword evidence="1" id="KW-0547">Nucleotide-binding</keyword>
<dbReference type="Gene3D" id="3.40.50.300">
    <property type="entry name" value="P-loop containing nucleotide triphosphate hydrolases"/>
    <property type="match status" value="1"/>
</dbReference>
<evidence type="ECO:0000256" key="1">
    <source>
        <dbReference type="ARBA" id="ARBA00022741"/>
    </source>
</evidence>
<evidence type="ECO:0000313" key="5">
    <source>
        <dbReference type="Proteomes" id="UP000275368"/>
    </source>
</evidence>
<dbReference type="Proteomes" id="UP000275368">
    <property type="component" value="Chromosome"/>
</dbReference>
<name>A0A3G9J2N4_9BACL</name>
<reference evidence="4 5" key="1">
    <citation type="submission" date="2018-11" db="EMBL/GenBank/DDBJ databases">
        <title>Complete genome sequence of Paenibacillus baekrokdamisoli strain KCTC 33723.</title>
        <authorList>
            <person name="Kang S.W."/>
            <person name="Lee K.C."/>
            <person name="Kim K.K."/>
            <person name="Kim J.S."/>
            <person name="Kim D.S."/>
            <person name="Ko S.H."/>
            <person name="Yang S.H."/>
            <person name="Lee J.S."/>
        </authorList>
    </citation>
    <scope>NUCLEOTIDE SEQUENCE [LARGE SCALE GENOMIC DNA]</scope>
    <source>
        <strain evidence="4 5">KCTC 33723</strain>
    </source>
</reference>
<sequence>MSLNKRILHGKEDLSHYNAYDEALKNLSTGRLSREKLEPKNTEFTNTDYTNINKGSIQNNYGQPHDIYKDEFDVTSSTLTRGKVGKTYHKQHNDQIDGRIEKTADIIPIAPGNQIDDASKVPDSRVPIDVQAKIAFLKKRKVLCCGDIVYLYEDDFGCYEEQTEISLFVAIRKSLSPEMDMKLGKYKLTDVVHRIVSSPDHQTTNDKFDSHTHLINFKNCVFNIKDETTFPHSPDYLFTSYIDAEYGEKDPRIQVYHSNQNGKHSSHGYYFLKFLEDCTHGDPLKMKSLQQLTGYIISNEWRAKKFFVMIGLPHTGKSVWLSLWSSLIGPKYTTAMSLKQLGETRFMVAELFKSKLNISAEMDTNGSIKASDVIKTVTGGDLVTGEKKGKDAFHFYGKTKLVAAGNHMPLLEKLDGTSAFTDRILFLIFKNIIPEEQRDKTLMEKLINEKSFIVEWALEGLRELMKNNLVFTESVDAHAFKLRYINEINNVTEFISDMCHINLANKECKVHRKVIFPIYNQYCLDNGYKSLSRQEFFAEILNLNVKPGKIRINDSTPLEGFRGLRLLTRDERKLKLIEEQ</sequence>
<dbReference type="InterPro" id="IPR045455">
    <property type="entry name" value="NrS-1_pol-like_helicase"/>
</dbReference>
<dbReference type="InterPro" id="IPR014818">
    <property type="entry name" value="Phage/plasmid_primase_P4_C"/>
</dbReference>
<evidence type="ECO:0000256" key="3">
    <source>
        <dbReference type="ARBA" id="ARBA00022840"/>
    </source>
</evidence>
<dbReference type="KEGG" id="pbk:Back11_39600"/>
<keyword evidence="3" id="KW-0067">ATP-binding</keyword>
<dbReference type="Pfam" id="PF08706">
    <property type="entry name" value="D5_N"/>
    <property type="match status" value="1"/>
</dbReference>
<gene>
    <name evidence="4" type="ORF">Back11_39600</name>
</gene>
<dbReference type="SUPFAM" id="SSF52540">
    <property type="entry name" value="P-loop containing nucleoside triphosphate hydrolases"/>
    <property type="match status" value="1"/>
</dbReference>
<dbReference type="RefSeq" id="WP_125660995.1">
    <property type="nucleotide sequence ID" value="NZ_AP019308.1"/>
</dbReference>
<dbReference type="NCBIfam" id="TIGR01613">
    <property type="entry name" value="primase_Cterm"/>
    <property type="match status" value="1"/>
</dbReference>
<dbReference type="AlphaFoldDB" id="A0A3G9J2N4"/>
<dbReference type="Pfam" id="PF19263">
    <property type="entry name" value="DUF5906"/>
    <property type="match status" value="1"/>
</dbReference>
<keyword evidence="2" id="KW-0378">Hydrolase</keyword>
<evidence type="ECO:0000256" key="2">
    <source>
        <dbReference type="ARBA" id="ARBA00022801"/>
    </source>
</evidence>
<protein>
    <submittedName>
        <fullName evidence="4">Uncharacterized protein</fullName>
    </submittedName>
</protein>
<dbReference type="SMART" id="SM00885">
    <property type="entry name" value="D5_N"/>
    <property type="match status" value="1"/>
</dbReference>
<dbReference type="InterPro" id="IPR014015">
    <property type="entry name" value="Helicase_SF3_DNA-vir"/>
</dbReference>
<dbReference type="GO" id="GO:0005524">
    <property type="term" value="F:ATP binding"/>
    <property type="evidence" value="ECO:0007669"/>
    <property type="project" value="UniProtKB-KW"/>
</dbReference>
<dbReference type="InterPro" id="IPR051620">
    <property type="entry name" value="ORF904-like_C"/>
</dbReference>
<dbReference type="GO" id="GO:0016787">
    <property type="term" value="F:hydrolase activity"/>
    <property type="evidence" value="ECO:0007669"/>
    <property type="project" value="UniProtKB-KW"/>
</dbReference>